<feature type="region of interest" description="Disordered" evidence="1">
    <location>
        <begin position="109"/>
        <end position="157"/>
    </location>
</feature>
<gene>
    <name evidence="2" type="ORF">AMPC_00970</name>
</gene>
<keyword evidence="3" id="KW-1185">Reference proteome</keyword>
<evidence type="ECO:0000256" key="1">
    <source>
        <dbReference type="SAM" id="MobiDB-lite"/>
    </source>
</evidence>
<proteinExistence type="predicted"/>
<dbReference type="Proteomes" id="UP001162734">
    <property type="component" value="Chromosome"/>
</dbReference>
<feature type="compositionally biased region" description="Basic and acidic residues" evidence="1">
    <location>
        <begin position="109"/>
        <end position="151"/>
    </location>
</feature>
<reference evidence="3" key="1">
    <citation type="journal article" date="2022" name="Int. J. Syst. Evol. Microbiol.">
        <title>Anaeromyxobacter oryzae sp. nov., Anaeromyxobacter diazotrophicus sp. nov. and Anaeromyxobacter paludicola sp. nov., isolated from paddy soils.</title>
        <authorList>
            <person name="Itoh H."/>
            <person name="Xu Z."/>
            <person name="Mise K."/>
            <person name="Masuda Y."/>
            <person name="Ushijima N."/>
            <person name="Hayakawa C."/>
            <person name="Shiratori Y."/>
            <person name="Senoo K."/>
        </authorList>
    </citation>
    <scope>NUCLEOTIDE SEQUENCE [LARGE SCALE GENOMIC DNA]</scope>
    <source>
        <strain evidence="3">Red630</strain>
    </source>
</reference>
<evidence type="ECO:0000313" key="3">
    <source>
        <dbReference type="Proteomes" id="UP001162734"/>
    </source>
</evidence>
<dbReference type="Gene3D" id="3.30.300.180">
    <property type="match status" value="1"/>
</dbReference>
<evidence type="ECO:0000313" key="2">
    <source>
        <dbReference type="EMBL" id="BDG06984.1"/>
    </source>
</evidence>
<dbReference type="InterPro" id="IPR038454">
    <property type="entry name" value="DnaA_N_sf"/>
</dbReference>
<evidence type="ECO:0008006" key="4">
    <source>
        <dbReference type="Google" id="ProtNLM"/>
    </source>
</evidence>
<organism evidence="2 3">
    <name type="scientific">Anaeromyxobacter paludicola</name>
    <dbReference type="NCBI Taxonomy" id="2918171"/>
    <lineage>
        <taxon>Bacteria</taxon>
        <taxon>Pseudomonadati</taxon>
        <taxon>Myxococcota</taxon>
        <taxon>Myxococcia</taxon>
        <taxon>Myxococcales</taxon>
        <taxon>Cystobacterineae</taxon>
        <taxon>Anaeromyxobacteraceae</taxon>
        <taxon>Anaeromyxobacter</taxon>
    </lineage>
</organism>
<dbReference type="RefSeq" id="WP_248343562.1">
    <property type="nucleotide sequence ID" value="NZ_AP025592.1"/>
</dbReference>
<name>A0ABN6N180_9BACT</name>
<dbReference type="EMBL" id="AP025592">
    <property type="protein sequence ID" value="BDG06984.1"/>
    <property type="molecule type" value="Genomic_DNA"/>
</dbReference>
<protein>
    <recommendedName>
        <fullName evidence="4">DnaA N-terminal domain-containing protein</fullName>
    </recommendedName>
</protein>
<sequence>MAGLPWVKVATDFTDDPKALALAHRLDDPRAPLHLPAVWGHFARHYADGSMPDSEDAIRALERAALWGGAGGALVDALLAVGLLERKRKRIVVHAWGDWQEGHTRKLERDRERMRAKRAETRGTSRATVERGSRDGRGTEEIERRGEEDPSLRSVGAAAAPVAPALKLARSELEKQPSSADGFQEVVRHWFAAWERAGRGKHSPLRQEDGANLKRLVRQLGADELMARMDRALADQWFLERGDLALFVRQRDRYAQPGRPAAGAPAGPTLSERVAAAQGPEWRRVLEALLRLALEHPERIGAFERWLLPLQGSLVSDVLVVLAPDAHHASFVADNYRAGIAAVASEALGRAVRVDVTAPPLAAAGLS</sequence>
<accession>A0ABN6N180</accession>